<dbReference type="STRING" id="1423758.FC41_GL000287"/>
<name>I7IV74_9LACO</name>
<comment type="caution">
    <text evidence="8">The sequence shown here is derived from an EMBL/GenBank/DDBJ whole genome shotgun (WGS) entry which is preliminary data.</text>
</comment>
<evidence type="ECO:0000313" key="9">
    <source>
        <dbReference type="Proteomes" id="UP000009320"/>
    </source>
</evidence>
<keyword evidence="9" id="KW-1185">Reference proteome</keyword>
<keyword evidence="3 8" id="KW-0378">Hydrolase</keyword>
<evidence type="ECO:0000256" key="4">
    <source>
        <dbReference type="ARBA" id="ARBA00022912"/>
    </source>
</evidence>
<evidence type="ECO:0000313" key="8">
    <source>
        <dbReference type="EMBL" id="CCI80948.1"/>
    </source>
</evidence>
<evidence type="ECO:0000256" key="1">
    <source>
        <dbReference type="ARBA" id="ARBA00011063"/>
    </source>
</evidence>
<reference evidence="8 9" key="1">
    <citation type="submission" date="2012-06" db="EMBL/GenBank/DDBJ databases">
        <title>Draft Genome Sequence of Lactobacillus hominis Strain CRBIP 24.179T, isolated from human intestine.</title>
        <authorList>
            <person name="Cousin S."/>
            <person name="Ma L."/>
            <person name="Bizet C."/>
            <person name="Loux V."/>
            <person name="Bouchier C."/>
            <person name="Clermont D."/>
            <person name="Creno S."/>
        </authorList>
    </citation>
    <scope>NUCLEOTIDE SEQUENCE [LARGE SCALE GENOMIC DNA]</scope>
    <source>
        <strain evidence="9">CRBIP 24.179T</strain>
    </source>
</reference>
<protein>
    <recommendedName>
        <fullName evidence="2">protein-tyrosine-phosphatase</fullName>
        <ecNumber evidence="2">3.1.3.48</ecNumber>
    </recommendedName>
</protein>
<dbReference type="PANTHER" id="PTHR11717:SF7">
    <property type="entry name" value="LOW MOLECULAR WEIGHT PHOSPHOTYROSINE PROTEIN PHOSPHATASE"/>
    <property type="match status" value="1"/>
</dbReference>
<feature type="domain" description="Phosphotyrosine protein phosphatase I" evidence="7">
    <location>
        <begin position="1"/>
        <end position="131"/>
    </location>
</feature>
<dbReference type="InterPro" id="IPR023485">
    <property type="entry name" value="Ptyr_pPase"/>
</dbReference>
<dbReference type="AlphaFoldDB" id="I7IV74"/>
<evidence type="ECO:0000256" key="3">
    <source>
        <dbReference type="ARBA" id="ARBA00022801"/>
    </source>
</evidence>
<dbReference type="InterPro" id="IPR050438">
    <property type="entry name" value="LMW_PTPase"/>
</dbReference>
<dbReference type="PRINTS" id="PR00719">
    <property type="entry name" value="LMWPTPASE"/>
</dbReference>
<evidence type="ECO:0000256" key="2">
    <source>
        <dbReference type="ARBA" id="ARBA00013064"/>
    </source>
</evidence>
<dbReference type="Proteomes" id="UP000009320">
    <property type="component" value="Unassembled WGS sequence"/>
</dbReference>
<accession>I7IV74</accession>
<evidence type="ECO:0000259" key="7">
    <source>
        <dbReference type="SMART" id="SM00226"/>
    </source>
</evidence>
<dbReference type="InterPro" id="IPR036196">
    <property type="entry name" value="Ptyr_pPase_sf"/>
</dbReference>
<evidence type="ECO:0000256" key="6">
    <source>
        <dbReference type="PIRSR" id="PIRSR617867-1"/>
    </source>
</evidence>
<proteinExistence type="inferred from homology"/>
<dbReference type="SMART" id="SM00226">
    <property type="entry name" value="LMWPc"/>
    <property type="match status" value="1"/>
</dbReference>
<keyword evidence="4" id="KW-0904">Protein phosphatase</keyword>
<evidence type="ECO:0000256" key="5">
    <source>
        <dbReference type="ARBA" id="ARBA00051722"/>
    </source>
</evidence>
<dbReference type="eggNOG" id="COG0394">
    <property type="taxonomic scope" value="Bacteria"/>
</dbReference>
<dbReference type="EMBL" id="CAKE01000001">
    <property type="protein sequence ID" value="CCI80948.1"/>
    <property type="molecule type" value="Genomic_DNA"/>
</dbReference>
<organism evidence="8 9">
    <name type="scientific">Lactobacillus hominis DSM 23910 = CRBIP 24.179</name>
    <dbReference type="NCBI Taxonomy" id="1423758"/>
    <lineage>
        <taxon>Bacteria</taxon>
        <taxon>Bacillati</taxon>
        <taxon>Bacillota</taxon>
        <taxon>Bacilli</taxon>
        <taxon>Lactobacillales</taxon>
        <taxon>Lactobacillaceae</taxon>
        <taxon>Lactobacillus</taxon>
    </lineage>
</organism>
<dbReference type="EC" id="3.1.3.48" evidence="2"/>
<dbReference type="InterPro" id="IPR017867">
    <property type="entry name" value="Tyr_phospatase_low_mol_wt"/>
</dbReference>
<dbReference type="GO" id="GO:0004725">
    <property type="term" value="F:protein tyrosine phosphatase activity"/>
    <property type="evidence" value="ECO:0007669"/>
    <property type="project" value="UniProtKB-EC"/>
</dbReference>
<comment type="similarity">
    <text evidence="1">Belongs to the low molecular weight phosphotyrosine protein phosphatase family.</text>
</comment>
<gene>
    <name evidence="8" type="ORF">BN55_03290</name>
</gene>
<dbReference type="Gene3D" id="3.40.50.2300">
    <property type="match status" value="1"/>
</dbReference>
<sequence>MQDMVNKKGLGDKYFIDSAATTRDEISANGMSHPMDLRAKKILTDHNIPYKNHFARQLIRDDYDKFDYLVGMDEENFFDMNRITHGDRKHKEKKLLTFANSMADVDDPWYSGDFETAYQDIYRGCSAMLDDLENLRLIKVKKLH</sequence>
<dbReference type="PANTHER" id="PTHR11717">
    <property type="entry name" value="LOW MOLECULAR WEIGHT PROTEIN TYROSINE PHOSPHATASE"/>
    <property type="match status" value="1"/>
</dbReference>
<comment type="catalytic activity">
    <reaction evidence="5">
        <text>O-phospho-L-tyrosyl-[protein] + H2O = L-tyrosyl-[protein] + phosphate</text>
        <dbReference type="Rhea" id="RHEA:10684"/>
        <dbReference type="Rhea" id="RHEA-COMP:10136"/>
        <dbReference type="Rhea" id="RHEA-COMP:20101"/>
        <dbReference type="ChEBI" id="CHEBI:15377"/>
        <dbReference type="ChEBI" id="CHEBI:43474"/>
        <dbReference type="ChEBI" id="CHEBI:46858"/>
        <dbReference type="ChEBI" id="CHEBI:61978"/>
        <dbReference type="EC" id="3.1.3.48"/>
    </reaction>
</comment>
<feature type="active site" description="Proton donor" evidence="6">
    <location>
        <position position="107"/>
    </location>
</feature>
<dbReference type="Pfam" id="PF01451">
    <property type="entry name" value="LMWPc"/>
    <property type="match status" value="1"/>
</dbReference>
<dbReference type="SUPFAM" id="SSF52788">
    <property type="entry name" value="Phosphotyrosine protein phosphatases I"/>
    <property type="match status" value="1"/>
</dbReference>